<proteinExistence type="predicted"/>
<dbReference type="RefSeq" id="WP_310548735.1">
    <property type="nucleotide sequence ID" value="NZ_JAVKGR010000010.1"/>
</dbReference>
<reference evidence="2 3" key="1">
    <citation type="submission" date="2023-09" db="EMBL/GenBank/DDBJ databases">
        <title>Description of three actinobacteria isolated from air of manufacturing shop in a pharmaceutical factory.</title>
        <authorList>
            <person name="Zhang D.-F."/>
        </authorList>
    </citation>
    <scope>NUCLEOTIDE SEQUENCE [LARGE SCALE GENOMIC DNA]</scope>
    <source>
        <strain evidence="2 3">LY-0111</strain>
    </source>
</reference>
<dbReference type="EMBL" id="JAVKGR010000010">
    <property type="protein sequence ID" value="MDR8019751.1"/>
    <property type="molecule type" value="Genomic_DNA"/>
</dbReference>
<organism evidence="2 3">
    <name type="scientific">Nesterenkonia aerolata</name>
    <dbReference type="NCBI Taxonomy" id="3074079"/>
    <lineage>
        <taxon>Bacteria</taxon>
        <taxon>Bacillati</taxon>
        <taxon>Actinomycetota</taxon>
        <taxon>Actinomycetes</taxon>
        <taxon>Micrococcales</taxon>
        <taxon>Micrococcaceae</taxon>
        <taxon>Nesterenkonia</taxon>
    </lineage>
</organism>
<dbReference type="Proteomes" id="UP001251870">
    <property type="component" value="Unassembled WGS sequence"/>
</dbReference>
<dbReference type="InterPro" id="IPR005471">
    <property type="entry name" value="Tscrpt_reg_IclR_N"/>
</dbReference>
<dbReference type="PANTHER" id="PTHR30136:SF39">
    <property type="entry name" value="TRANSCRIPTIONAL REGULATORY PROTEIN"/>
    <property type="match status" value="1"/>
</dbReference>
<dbReference type="SUPFAM" id="SSF55781">
    <property type="entry name" value="GAF domain-like"/>
    <property type="match status" value="1"/>
</dbReference>
<gene>
    <name evidence="2" type="ORF">RIL96_09270</name>
</gene>
<protein>
    <submittedName>
        <fullName evidence="2">Helix-turn-helix domain-containing protein</fullName>
    </submittedName>
</protein>
<evidence type="ECO:0000259" key="1">
    <source>
        <dbReference type="PROSITE" id="PS51077"/>
    </source>
</evidence>
<dbReference type="Gene3D" id="1.10.10.10">
    <property type="entry name" value="Winged helix-like DNA-binding domain superfamily/Winged helix DNA-binding domain"/>
    <property type="match status" value="1"/>
</dbReference>
<dbReference type="PANTHER" id="PTHR30136">
    <property type="entry name" value="HELIX-TURN-HELIX TRANSCRIPTIONAL REGULATOR, ICLR FAMILY"/>
    <property type="match status" value="1"/>
</dbReference>
<dbReference type="PROSITE" id="PS51077">
    <property type="entry name" value="HTH_ICLR"/>
    <property type="match status" value="1"/>
</dbReference>
<dbReference type="InterPro" id="IPR011991">
    <property type="entry name" value="ArsR-like_HTH"/>
</dbReference>
<keyword evidence="3" id="KW-1185">Reference proteome</keyword>
<sequence>MEREDLLGDATQQSGNRTLDRTAAILDALEHEMLTLSEIARRTALSTSAVHRLLNSLEELGFVRRSDGLFALGARFQRSTMEKAIRHTLAVIRDETGESCQFWVKLDRERLCVAIADSGHELRPILAEGTRIRLQDGGSAGLVLRNDERARDSLVRHGWVETVDDRTPGLASVSLPLILRGSRYGVVCIVAPVSRLTESPGRDFGPIMRRRLQGLREELDSRF</sequence>
<dbReference type="InterPro" id="IPR036388">
    <property type="entry name" value="WH-like_DNA-bd_sf"/>
</dbReference>
<dbReference type="InterPro" id="IPR050707">
    <property type="entry name" value="HTH_MetabolicPath_Reg"/>
</dbReference>
<dbReference type="CDD" id="cd00090">
    <property type="entry name" value="HTH_ARSR"/>
    <property type="match status" value="1"/>
</dbReference>
<dbReference type="SMART" id="SM00346">
    <property type="entry name" value="HTH_ICLR"/>
    <property type="match status" value="1"/>
</dbReference>
<dbReference type="Pfam" id="PF09339">
    <property type="entry name" value="HTH_IclR"/>
    <property type="match status" value="1"/>
</dbReference>
<comment type="caution">
    <text evidence="2">The sequence shown here is derived from an EMBL/GenBank/DDBJ whole genome shotgun (WGS) entry which is preliminary data.</text>
</comment>
<name>A0ABU2DTP8_9MICC</name>
<accession>A0ABU2DTP8</accession>
<dbReference type="InterPro" id="IPR036390">
    <property type="entry name" value="WH_DNA-bd_sf"/>
</dbReference>
<dbReference type="SUPFAM" id="SSF46785">
    <property type="entry name" value="Winged helix' DNA-binding domain"/>
    <property type="match status" value="1"/>
</dbReference>
<evidence type="ECO:0000313" key="2">
    <source>
        <dbReference type="EMBL" id="MDR8019751.1"/>
    </source>
</evidence>
<evidence type="ECO:0000313" key="3">
    <source>
        <dbReference type="Proteomes" id="UP001251870"/>
    </source>
</evidence>
<feature type="domain" description="HTH iclR-type" evidence="1">
    <location>
        <begin position="16"/>
        <end position="74"/>
    </location>
</feature>